<dbReference type="Proteomes" id="UP000038040">
    <property type="component" value="Unplaced"/>
</dbReference>
<reference evidence="4" key="1">
    <citation type="submission" date="2017-02" db="UniProtKB">
        <authorList>
            <consortium name="WormBaseParasite"/>
        </authorList>
    </citation>
    <scope>IDENTIFICATION</scope>
</reference>
<name>A0A0N4UNV6_DRAME</name>
<evidence type="ECO:0000313" key="4">
    <source>
        <dbReference type="WBParaSite" id="DME_0000961701-mRNA-1"/>
    </source>
</evidence>
<dbReference type="OrthoDB" id="5874379at2759"/>
<gene>
    <name evidence="1" type="ORF">DME_LOCUS10702</name>
</gene>
<dbReference type="WBParaSite" id="DME_0000961701-mRNA-1">
    <property type="protein sequence ID" value="DME_0000961701-mRNA-1"/>
    <property type="gene ID" value="DME_0000961701"/>
</dbReference>
<protein>
    <submittedName>
        <fullName evidence="4">Alpha,alpha-trehalase</fullName>
    </submittedName>
</protein>
<reference evidence="1 3" key="2">
    <citation type="submission" date="2018-11" db="EMBL/GenBank/DDBJ databases">
        <authorList>
            <consortium name="Pathogen Informatics"/>
        </authorList>
    </citation>
    <scope>NUCLEOTIDE SEQUENCE [LARGE SCALE GENOMIC DNA]</scope>
</reference>
<dbReference type="EMBL" id="UYYG01001237">
    <property type="protein sequence ID" value="VDN60729.1"/>
    <property type="molecule type" value="Genomic_DNA"/>
</dbReference>
<evidence type="ECO:0000313" key="1">
    <source>
        <dbReference type="EMBL" id="VDN60729.1"/>
    </source>
</evidence>
<proteinExistence type="predicted"/>
<evidence type="ECO:0000313" key="2">
    <source>
        <dbReference type="Proteomes" id="UP000038040"/>
    </source>
</evidence>
<dbReference type="Gene3D" id="1.50.10.10">
    <property type="match status" value="1"/>
</dbReference>
<dbReference type="GO" id="GO:0005975">
    <property type="term" value="P:carbohydrate metabolic process"/>
    <property type="evidence" value="ECO:0007669"/>
    <property type="project" value="InterPro"/>
</dbReference>
<dbReference type="Proteomes" id="UP000274756">
    <property type="component" value="Unassembled WGS sequence"/>
</dbReference>
<dbReference type="AlphaFoldDB" id="A0A0N4UNV6"/>
<accession>A0A0N4UNV6</accession>
<evidence type="ECO:0000313" key="3">
    <source>
        <dbReference type="Proteomes" id="UP000274756"/>
    </source>
</evidence>
<keyword evidence="3" id="KW-1185">Reference proteome</keyword>
<dbReference type="InterPro" id="IPR012341">
    <property type="entry name" value="6hp_glycosidase-like_sf"/>
</dbReference>
<sequence>MKYFQKQPIISTFQDGFGWTNGVVLDLLVTYQNRLKLPESMKI</sequence>
<organism evidence="2 4">
    <name type="scientific">Dracunculus medinensis</name>
    <name type="common">Guinea worm</name>
    <dbReference type="NCBI Taxonomy" id="318479"/>
    <lineage>
        <taxon>Eukaryota</taxon>
        <taxon>Metazoa</taxon>
        <taxon>Ecdysozoa</taxon>
        <taxon>Nematoda</taxon>
        <taxon>Chromadorea</taxon>
        <taxon>Rhabditida</taxon>
        <taxon>Spirurina</taxon>
        <taxon>Dracunculoidea</taxon>
        <taxon>Dracunculidae</taxon>
        <taxon>Dracunculus</taxon>
    </lineage>
</organism>